<dbReference type="OrthoDB" id="3562449at2759"/>
<reference evidence="2 3" key="1">
    <citation type="submission" date="2018-03" db="EMBL/GenBank/DDBJ databases">
        <title>Genomes of Pezizomycetes fungi and the evolution of truffles.</title>
        <authorList>
            <person name="Murat C."/>
            <person name="Payen T."/>
            <person name="Noel B."/>
            <person name="Kuo A."/>
            <person name="Martin F.M."/>
        </authorList>
    </citation>
    <scope>NUCLEOTIDE SEQUENCE [LARGE SCALE GENOMIC DNA]</scope>
    <source>
        <strain evidence="2">091103-1</strain>
    </source>
</reference>
<dbReference type="EMBL" id="PYWC01000108">
    <property type="protein sequence ID" value="PWW72382.1"/>
    <property type="molecule type" value="Genomic_DNA"/>
</dbReference>
<evidence type="ECO:0000259" key="1">
    <source>
        <dbReference type="Pfam" id="PF13843"/>
    </source>
</evidence>
<feature type="domain" description="PiggyBac transposable element-derived protein" evidence="1">
    <location>
        <begin position="1"/>
        <end position="96"/>
    </location>
</feature>
<sequence>QRYCTPATHVSIDEMMIRFIGRSVHTVRLPNKPIPEGYKVFALCEHGYTYSFMYTSQINQFSEYDLPYRGPGNLQLSPTSLAVFQLATALPYQQYRFILYCDN</sequence>
<keyword evidence="3" id="KW-1185">Reference proteome</keyword>
<feature type="non-terminal residue" evidence="2">
    <location>
        <position position="1"/>
    </location>
</feature>
<accession>A0A317SD33</accession>
<organism evidence="2 3">
    <name type="scientific">Tuber magnatum</name>
    <name type="common">white Piedmont truffle</name>
    <dbReference type="NCBI Taxonomy" id="42249"/>
    <lineage>
        <taxon>Eukaryota</taxon>
        <taxon>Fungi</taxon>
        <taxon>Dikarya</taxon>
        <taxon>Ascomycota</taxon>
        <taxon>Pezizomycotina</taxon>
        <taxon>Pezizomycetes</taxon>
        <taxon>Pezizales</taxon>
        <taxon>Tuberaceae</taxon>
        <taxon>Tuber</taxon>
    </lineage>
</organism>
<evidence type="ECO:0000313" key="2">
    <source>
        <dbReference type="EMBL" id="PWW72382.1"/>
    </source>
</evidence>
<protein>
    <recommendedName>
        <fullName evidence="1">PiggyBac transposable element-derived protein domain-containing protein</fullName>
    </recommendedName>
</protein>
<dbReference type="Pfam" id="PF13843">
    <property type="entry name" value="DDE_Tnp_1_7"/>
    <property type="match status" value="1"/>
</dbReference>
<gene>
    <name evidence="2" type="ORF">C7212DRAFT_228114</name>
</gene>
<proteinExistence type="predicted"/>
<dbReference type="STRING" id="42249.A0A317SD33"/>
<dbReference type="AlphaFoldDB" id="A0A317SD33"/>
<comment type="caution">
    <text evidence="2">The sequence shown here is derived from an EMBL/GenBank/DDBJ whole genome shotgun (WGS) entry which is preliminary data.</text>
</comment>
<evidence type="ECO:0000313" key="3">
    <source>
        <dbReference type="Proteomes" id="UP000246991"/>
    </source>
</evidence>
<dbReference type="InterPro" id="IPR029526">
    <property type="entry name" value="PGBD"/>
</dbReference>
<name>A0A317SD33_9PEZI</name>
<dbReference type="Proteomes" id="UP000246991">
    <property type="component" value="Unassembled WGS sequence"/>
</dbReference>